<name>A0AAU6WHH9_9MICC</name>
<organism evidence="2 3">
    <name type="scientific">Glutamicibacter ectropisis</name>
    <dbReference type="NCBI Taxonomy" id="3046593"/>
    <lineage>
        <taxon>Bacteria</taxon>
        <taxon>Bacillati</taxon>
        <taxon>Actinomycetota</taxon>
        <taxon>Actinomycetes</taxon>
        <taxon>Micrococcales</taxon>
        <taxon>Micrococcaceae</taxon>
        <taxon>Glutamicibacter</taxon>
    </lineage>
</organism>
<dbReference type="SUPFAM" id="SSF47413">
    <property type="entry name" value="lambda repressor-like DNA-binding domains"/>
    <property type="match status" value="1"/>
</dbReference>
<dbReference type="Pfam" id="PF13560">
    <property type="entry name" value="HTH_31"/>
    <property type="match status" value="1"/>
</dbReference>
<keyword evidence="3" id="KW-1185">Reference proteome</keyword>
<dbReference type="EMBL" id="CP125942">
    <property type="protein sequence ID" value="XAO47002.1"/>
    <property type="molecule type" value="Genomic_DNA"/>
</dbReference>
<feature type="domain" description="HTH cro/C1-type" evidence="1">
    <location>
        <begin position="8"/>
        <end position="65"/>
    </location>
</feature>
<evidence type="ECO:0000313" key="3">
    <source>
        <dbReference type="Proteomes" id="UP001486888"/>
    </source>
</evidence>
<gene>
    <name evidence="2" type="ORF">QMQ05_05625</name>
</gene>
<sequence length="87" mass="10033">MKLKDRKKLLTIMEIQEVSRRELARVAGWHSHSYMNRLCNGDVDTLQPEPALRIAKFLGVGVDDLFLTKVEEKIEHSDMKIGRKKVA</sequence>
<dbReference type="Gene3D" id="1.10.260.40">
    <property type="entry name" value="lambda repressor-like DNA-binding domains"/>
    <property type="match status" value="1"/>
</dbReference>
<dbReference type="Proteomes" id="UP001486888">
    <property type="component" value="Chromosome"/>
</dbReference>
<evidence type="ECO:0000259" key="1">
    <source>
        <dbReference type="SMART" id="SM00530"/>
    </source>
</evidence>
<accession>A0AAU6WHH9</accession>
<dbReference type="SMART" id="SM00530">
    <property type="entry name" value="HTH_XRE"/>
    <property type="match status" value="1"/>
</dbReference>
<reference evidence="2 3" key="1">
    <citation type="submission" date="2023-05" db="EMBL/GenBank/DDBJ databases">
        <title>Glutamicibacter sp. B1, complete genome.</title>
        <authorList>
            <person name="Long Y.H."/>
            <person name="Fang T."/>
            <person name="Li X.Y."/>
        </authorList>
    </citation>
    <scope>NUCLEOTIDE SEQUENCE [LARGE SCALE GENOMIC DNA]</scope>
    <source>
        <strain evidence="2 3">B1</strain>
    </source>
</reference>
<dbReference type="AlphaFoldDB" id="A0AAU6WHH9"/>
<dbReference type="InterPro" id="IPR010982">
    <property type="entry name" value="Lambda_DNA-bd_dom_sf"/>
</dbReference>
<dbReference type="KEGG" id="gey:QMQ05_05625"/>
<protein>
    <submittedName>
        <fullName evidence="2">Helix-turn-helix transcriptional regulator</fullName>
    </submittedName>
</protein>
<evidence type="ECO:0000313" key="2">
    <source>
        <dbReference type="EMBL" id="XAO47002.1"/>
    </source>
</evidence>
<dbReference type="GO" id="GO:0003677">
    <property type="term" value="F:DNA binding"/>
    <property type="evidence" value="ECO:0007669"/>
    <property type="project" value="InterPro"/>
</dbReference>
<proteinExistence type="predicted"/>
<dbReference type="RefSeq" id="WP_345473699.1">
    <property type="nucleotide sequence ID" value="NZ_CP125942.1"/>
</dbReference>
<dbReference type="InterPro" id="IPR001387">
    <property type="entry name" value="Cro/C1-type_HTH"/>
</dbReference>
<dbReference type="CDD" id="cd00093">
    <property type="entry name" value="HTH_XRE"/>
    <property type="match status" value="1"/>
</dbReference>